<dbReference type="Pfam" id="PF01397">
    <property type="entry name" value="Terpene_synth"/>
    <property type="match status" value="1"/>
</dbReference>
<dbReference type="Pfam" id="PF00067">
    <property type="entry name" value="p450"/>
    <property type="match status" value="1"/>
</dbReference>
<dbReference type="GO" id="GO:0020037">
    <property type="term" value="F:heme binding"/>
    <property type="evidence" value="ECO:0007669"/>
    <property type="project" value="InterPro"/>
</dbReference>
<dbReference type="InterPro" id="IPR017972">
    <property type="entry name" value="Cyt_P450_CS"/>
</dbReference>
<evidence type="ECO:0000256" key="2">
    <source>
        <dbReference type="ARBA" id="ARBA00022723"/>
    </source>
</evidence>
<dbReference type="InterPro" id="IPR008930">
    <property type="entry name" value="Terpenoid_cyclase/PrenylTrfase"/>
</dbReference>
<accession>A0A8X7VXG8</accession>
<protein>
    <recommendedName>
        <fullName evidence="6">Terpene synthase N-terminal domain-containing protein</fullName>
    </recommendedName>
</protein>
<sequence length="560" mass="64150">MDVLSPKVKNKLMSFQGIDSTKKRILMIYLLVSLGLAHHFKDEINETLQEGFEKIEEMMDGEDDLYTVSIIFWVLRRYGHNLSSDVFRRFKKNNGNYKDFLTGDAKGLLSLYEPAHLRTMKDGILDEALMFASSHLKSIAACGTCPPYLSVRIQSALILFQHWNMEILVPLEYIPFHEQEKDHDVRDAAQSICVQNLLSNKTVRSFENIREEEINVMMDKLEKASSSSSRVNLSKLLTALTNDVIARIVLGRKYSSEEDGNNSNTLVRRYMEIVGAFPFGEYFPSLAWVDKVRGFDRKVDKLNNEIDRFLEKVVQEHVDADEGRSNFVGILLSTQRDKTTPFELDRTSLKNLLLDMLFGGSASTFTLLEWTMTELMRHPNCMKKLQDEIRSVTTHNSYALEKEAVKMNYLNAVIKEVLRLHPSGTLVPRKLSEDVKLNEYDIAAGTHVLINVWAIQRDIATWPPDADEFRPERHLDSLLDFQGNDFKYIPFGSGRRKCPGIELALALVEVTLVNLVNRFDWRIEVGPRGDDKHHLVEASGMDVCRKFPLFAFPSPPLFSM</sequence>
<dbReference type="PRINTS" id="PR00385">
    <property type="entry name" value="P450"/>
</dbReference>
<comment type="cofactor">
    <cofactor evidence="4">
        <name>heme</name>
        <dbReference type="ChEBI" id="CHEBI:30413"/>
    </cofactor>
</comment>
<evidence type="ECO:0000256" key="3">
    <source>
        <dbReference type="ARBA" id="ARBA00023004"/>
    </source>
</evidence>
<dbReference type="InterPro" id="IPR036965">
    <property type="entry name" value="Terpene_synth_N_sf"/>
</dbReference>
<dbReference type="AlphaFoldDB" id="A0A8X7VXG8"/>
<keyword evidence="5" id="KW-0503">Monooxygenase</keyword>
<dbReference type="OrthoDB" id="1470350at2759"/>
<feature type="binding site" description="axial binding residue" evidence="4">
    <location>
        <position position="498"/>
    </location>
    <ligand>
        <name>heme</name>
        <dbReference type="ChEBI" id="CHEBI:30413"/>
    </ligand>
    <ligandPart>
        <name>Fe</name>
        <dbReference type="ChEBI" id="CHEBI:18248"/>
    </ligandPart>
</feature>
<dbReference type="GO" id="GO:0005506">
    <property type="term" value="F:iron ion binding"/>
    <property type="evidence" value="ECO:0007669"/>
    <property type="project" value="InterPro"/>
</dbReference>
<dbReference type="GO" id="GO:0010333">
    <property type="term" value="F:terpene synthase activity"/>
    <property type="evidence" value="ECO:0007669"/>
    <property type="project" value="InterPro"/>
</dbReference>
<dbReference type="SUPFAM" id="SSF48264">
    <property type="entry name" value="Cytochrome P450"/>
    <property type="match status" value="1"/>
</dbReference>
<dbReference type="EMBL" id="JAAMPC010000003">
    <property type="protein sequence ID" value="KAG2318448.1"/>
    <property type="molecule type" value="Genomic_DNA"/>
</dbReference>
<gene>
    <name evidence="7" type="ORF">Bca52824_011661</name>
</gene>
<keyword evidence="4 5" id="KW-0349">Heme</keyword>
<keyword evidence="3 4" id="KW-0408">Iron</keyword>
<dbReference type="PANTHER" id="PTHR47955:SF15">
    <property type="entry name" value="CYTOCHROME P450 71A2-LIKE"/>
    <property type="match status" value="1"/>
</dbReference>
<evidence type="ECO:0000256" key="1">
    <source>
        <dbReference type="ARBA" id="ARBA00010617"/>
    </source>
</evidence>
<comment type="caution">
    <text evidence="7">The sequence shown here is derived from an EMBL/GenBank/DDBJ whole genome shotgun (WGS) entry which is preliminary data.</text>
</comment>
<feature type="domain" description="Terpene synthase N-terminal" evidence="6">
    <location>
        <begin position="2"/>
        <end position="157"/>
    </location>
</feature>
<dbReference type="PANTHER" id="PTHR47955">
    <property type="entry name" value="CYTOCHROME P450 FAMILY 71 PROTEIN"/>
    <property type="match status" value="1"/>
</dbReference>
<dbReference type="SUPFAM" id="SSF48239">
    <property type="entry name" value="Terpenoid cyclases/Protein prenyltransferases"/>
    <property type="match status" value="1"/>
</dbReference>
<dbReference type="PRINTS" id="PR00463">
    <property type="entry name" value="EP450I"/>
</dbReference>
<keyword evidence="5" id="KW-0560">Oxidoreductase</keyword>
<name>A0A8X7VXG8_BRACI</name>
<dbReference type="InterPro" id="IPR036396">
    <property type="entry name" value="Cyt_P450_sf"/>
</dbReference>
<evidence type="ECO:0000313" key="7">
    <source>
        <dbReference type="EMBL" id="KAG2318448.1"/>
    </source>
</evidence>
<dbReference type="Gene3D" id="1.10.630.10">
    <property type="entry name" value="Cytochrome P450"/>
    <property type="match status" value="1"/>
</dbReference>
<evidence type="ECO:0000313" key="8">
    <source>
        <dbReference type="Proteomes" id="UP000886595"/>
    </source>
</evidence>
<dbReference type="InterPro" id="IPR002401">
    <property type="entry name" value="Cyt_P450_E_grp-I"/>
</dbReference>
<keyword evidence="8" id="KW-1185">Reference proteome</keyword>
<evidence type="ECO:0000256" key="4">
    <source>
        <dbReference type="PIRSR" id="PIRSR602401-1"/>
    </source>
</evidence>
<dbReference type="PROSITE" id="PS00086">
    <property type="entry name" value="CYTOCHROME_P450"/>
    <property type="match status" value="1"/>
</dbReference>
<dbReference type="InterPro" id="IPR001906">
    <property type="entry name" value="Terpene_synth_N"/>
</dbReference>
<dbReference type="Gene3D" id="1.50.10.130">
    <property type="entry name" value="Terpene synthase, N-terminal domain"/>
    <property type="match status" value="1"/>
</dbReference>
<proteinExistence type="inferred from homology"/>
<reference evidence="7 8" key="1">
    <citation type="submission" date="2020-02" db="EMBL/GenBank/DDBJ databases">
        <authorList>
            <person name="Ma Q."/>
            <person name="Huang Y."/>
            <person name="Song X."/>
            <person name="Pei D."/>
        </authorList>
    </citation>
    <scope>NUCLEOTIDE SEQUENCE [LARGE SCALE GENOMIC DNA]</scope>
    <source>
        <strain evidence="7">Sxm20200214</strain>
        <tissue evidence="7">Leaf</tissue>
    </source>
</reference>
<dbReference type="GO" id="GO:0016705">
    <property type="term" value="F:oxidoreductase activity, acting on paired donors, with incorporation or reduction of molecular oxygen"/>
    <property type="evidence" value="ECO:0007669"/>
    <property type="project" value="InterPro"/>
</dbReference>
<organism evidence="7 8">
    <name type="scientific">Brassica carinata</name>
    <name type="common">Ethiopian mustard</name>
    <name type="synonym">Abyssinian cabbage</name>
    <dbReference type="NCBI Taxonomy" id="52824"/>
    <lineage>
        <taxon>Eukaryota</taxon>
        <taxon>Viridiplantae</taxon>
        <taxon>Streptophyta</taxon>
        <taxon>Embryophyta</taxon>
        <taxon>Tracheophyta</taxon>
        <taxon>Spermatophyta</taxon>
        <taxon>Magnoliopsida</taxon>
        <taxon>eudicotyledons</taxon>
        <taxon>Gunneridae</taxon>
        <taxon>Pentapetalae</taxon>
        <taxon>rosids</taxon>
        <taxon>malvids</taxon>
        <taxon>Brassicales</taxon>
        <taxon>Brassicaceae</taxon>
        <taxon>Brassiceae</taxon>
        <taxon>Brassica</taxon>
    </lineage>
</organism>
<dbReference type="InterPro" id="IPR001128">
    <property type="entry name" value="Cyt_P450"/>
</dbReference>
<dbReference type="GO" id="GO:0004497">
    <property type="term" value="F:monooxygenase activity"/>
    <property type="evidence" value="ECO:0007669"/>
    <property type="project" value="UniProtKB-KW"/>
</dbReference>
<keyword evidence="2 4" id="KW-0479">Metal-binding</keyword>
<evidence type="ECO:0000259" key="6">
    <source>
        <dbReference type="Pfam" id="PF01397"/>
    </source>
</evidence>
<dbReference type="Proteomes" id="UP000886595">
    <property type="component" value="Unassembled WGS sequence"/>
</dbReference>
<comment type="similarity">
    <text evidence="1 5">Belongs to the cytochrome P450 family.</text>
</comment>
<evidence type="ECO:0000256" key="5">
    <source>
        <dbReference type="RuleBase" id="RU000461"/>
    </source>
</evidence>